<name>A0A7K3WQ20_9FLAO</name>
<gene>
    <name evidence="1" type="ORF">G3O08_09595</name>
</gene>
<reference evidence="1 2" key="1">
    <citation type="submission" date="2020-02" db="EMBL/GenBank/DDBJ databases">
        <title>Out from the shadows clarifying the taxonomy of the family Cryomorphaceae and related taxa by utilizing the GTDB taxonomic framework.</title>
        <authorList>
            <person name="Bowman J.P."/>
        </authorList>
    </citation>
    <scope>NUCLEOTIDE SEQUENCE [LARGE SCALE GENOMIC DNA]</scope>
    <source>
        <strain evidence="1 2">QSSC 1-22</strain>
    </source>
</reference>
<evidence type="ECO:0000313" key="2">
    <source>
        <dbReference type="Proteomes" id="UP000486602"/>
    </source>
</evidence>
<dbReference type="RefSeq" id="WP_163285149.1">
    <property type="nucleotide sequence ID" value="NZ_JAAGVY010000015.1"/>
</dbReference>
<dbReference type="InterPro" id="IPR007358">
    <property type="entry name" value="Nucleoid_associated_NdpA"/>
</dbReference>
<comment type="caution">
    <text evidence="1">The sequence shown here is derived from an EMBL/GenBank/DDBJ whole genome shotgun (WGS) entry which is preliminary data.</text>
</comment>
<dbReference type="AlphaFoldDB" id="A0A7K3WQ20"/>
<dbReference type="EMBL" id="JAAGVY010000015">
    <property type="protein sequence ID" value="NEN23753.1"/>
    <property type="molecule type" value="Genomic_DNA"/>
</dbReference>
<accession>A0A7K3WQ20</accession>
<protein>
    <submittedName>
        <fullName evidence="1">Nucleoid-associated protein</fullName>
    </submittedName>
</protein>
<sequence length="345" mass="39563">MSNYIGKITAISVHNIGNKAKEEAMVLSENTLDLNEELTAILENYFNSAFKPIESFEFFNENSLDYNVAYKTSEGIFEKPETLHEASKEYARKLFEVQDHPNIKGGEFYTVYFKDCTLNGEVVDAVGLFKSENKDTFLRVRQKAGDFIVEPQTGINVKKLDKGCIVFNSEKENGYVVTVVDNTNKGGEARYWIDDFLQVKTKNDAYHKTENALSMCKSFINDALPAEFEVSKADQADLLARTGQFFKQNQNFNLEEFSNEVIEQPEVKEKFSSFRNQFESAHDLQIEDGFDISAPAIKKNSKVFKSIIKLDKNFHIYVHGNSNLIERGNEDDGRKFYKVYFDEEN</sequence>
<evidence type="ECO:0000313" key="1">
    <source>
        <dbReference type="EMBL" id="NEN23753.1"/>
    </source>
</evidence>
<dbReference type="Pfam" id="PF04245">
    <property type="entry name" value="NA37"/>
    <property type="match status" value="1"/>
</dbReference>
<dbReference type="GO" id="GO:0009295">
    <property type="term" value="C:nucleoid"/>
    <property type="evidence" value="ECO:0007669"/>
    <property type="project" value="InterPro"/>
</dbReference>
<proteinExistence type="predicted"/>
<dbReference type="Proteomes" id="UP000486602">
    <property type="component" value="Unassembled WGS sequence"/>
</dbReference>
<organism evidence="1 2">
    <name type="scientific">Cryomorpha ignava</name>
    <dbReference type="NCBI Taxonomy" id="101383"/>
    <lineage>
        <taxon>Bacteria</taxon>
        <taxon>Pseudomonadati</taxon>
        <taxon>Bacteroidota</taxon>
        <taxon>Flavobacteriia</taxon>
        <taxon>Flavobacteriales</taxon>
        <taxon>Cryomorphaceae</taxon>
        <taxon>Cryomorpha</taxon>
    </lineage>
</organism>
<keyword evidence="2" id="KW-1185">Reference proteome</keyword>